<name>A0AAW7MCJ3_9STAP</name>
<sequence length="47" mass="5309">MLLLIGLIMYSRTTSPNIYITAIFSIILLVIAIIFVADILKDKAKRK</sequence>
<dbReference type="Proteomes" id="UP001171687">
    <property type="component" value="Unassembled WGS sequence"/>
</dbReference>
<keyword evidence="1" id="KW-0812">Transmembrane</keyword>
<keyword evidence="1" id="KW-0472">Membrane</keyword>
<gene>
    <name evidence="2" type="ORF">QYH67_05355</name>
</gene>
<proteinExistence type="predicted"/>
<evidence type="ECO:0000313" key="2">
    <source>
        <dbReference type="EMBL" id="MDN4533004.1"/>
    </source>
</evidence>
<dbReference type="AlphaFoldDB" id="A0AAW7MCJ3"/>
<dbReference type="GeneID" id="64983085"/>
<reference evidence="2" key="1">
    <citation type="submission" date="2023-07" db="EMBL/GenBank/DDBJ databases">
        <title>Evaluation of the beneficial properties of pineapple isolates.</title>
        <authorList>
            <person name="Adefiranye O."/>
        </authorList>
    </citation>
    <scope>NUCLEOTIDE SEQUENCE</scope>
    <source>
        <strain evidence="2">PAPLE_T1</strain>
    </source>
</reference>
<organism evidence="2 3">
    <name type="scientific">Staphylococcus auricularis</name>
    <dbReference type="NCBI Taxonomy" id="29379"/>
    <lineage>
        <taxon>Bacteria</taxon>
        <taxon>Bacillati</taxon>
        <taxon>Bacillota</taxon>
        <taxon>Bacilli</taxon>
        <taxon>Bacillales</taxon>
        <taxon>Staphylococcaceae</taxon>
        <taxon>Staphylococcus</taxon>
    </lineage>
</organism>
<dbReference type="RefSeq" id="WP_157064343.1">
    <property type="nucleotide sequence ID" value="NZ_AP024589.1"/>
</dbReference>
<evidence type="ECO:0000256" key="1">
    <source>
        <dbReference type="SAM" id="Phobius"/>
    </source>
</evidence>
<evidence type="ECO:0000313" key="3">
    <source>
        <dbReference type="Proteomes" id="UP001171687"/>
    </source>
</evidence>
<dbReference type="EMBL" id="JAUHQC010000009">
    <property type="protein sequence ID" value="MDN4533004.1"/>
    <property type="molecule type" value="Genomic_DNA"/>
</dbReference>
<comment type="caution">
    <text evidence="2">The sequence shown here is derived from an EMBL/GenBank/DDBJ whole genome shotgun (WGS) entry which is preliminary data.</text>
</comment>
<accession>A0AAW7MCJ3</accession>
<protein>
    <submittedName>
        <fullName evidence="2">Uncharacterized protein</fullName>
    </submittedName>
</protein>
<feature type="transmembrane region" description="Helical" evidence="1">
    <location>
        <begin position="18"/>
        <end position="40"/>
    </location>
</feature>
<keyword evidence="1" id="KW-1133">Transmembrane helix</keyword>